<evidence type="ECO:0000256" key="1">
    <source>
        <dbReference type="SAM" id="MobiDB-lite"/>
    </source>
</evidence>
<proteinExistence type="predicted"/>
<accession>A0ABP5WWP4</accession>
<sequence>MLRAAGIVPGTTRRRRFPARRRRSTRGRIRAGLVRRQGSTLRPEPAQPRTRARLPGPRPHTHCGTGGVIESDRSLP</sequence>
<reference evidence="3" key="1">
    <citation type="journal article" date="2019" name="Int. J. Syst. Evol. Microbiol.">
        <title>The Global Catalogue of Microorganisms (GCM) 10K type strain sequencing project: providing services to taxonomists for standard genome sequencing and annotation.</title>
        <authorList>
            <consortium name="The Broad Institute Genomics Platform"/>
            <consortium name="The Broad Institute Genome Sequencing Center for Infectious Disease"/>
            <person name="Wu L."/>
            <person name="Ma J."/>
        </authorList>
    </citation>
    <scope>NUCLEOTIDE SEQUENCE [LARGE SCALE GENOMIC DNA]</scope>
    <source>
        <strain evidence="3">JCM 3325</strain>
    </source>
</reference>
<comment type="caution">
    <text evidence="2">The sequence shown here is derived from an EMBL/GenBank/DDBJ whole genome shotgun (WGS) entry which is preliminary data.</text>
</comment>
<keyword evidence="3" id="KW-1185">Reference proteome</keyword>
<feature type="region of interest" description="Disordered" evidence="1">
    <location>
        <begin position="1"/>
        <end position="76"/>
    </location>
</feature>
<dbReference type="Proteomes" id="UP001501231">
    <property type="component" value="Unassembled WGS sequence"/>
</dbReference>
<name>A0ABP5WWP4_9ACTN</name>
<protein>
    <submittedName>
        <fullName evidence="2">Uncharacterized protein</fullName>
    </submittedName>
</protein>
<gene>
    <name evidence="2" type="ORF">GCM10010191_61350</name>
</gene>
<feature type="compositionally biased region" description="Basic residues" evidence="1">
    <location>
        <begin position="12"/>
        <end position="29"/>
    </location>
</feature>
<evidence type="ECO:0000313" key="2">
    <source>
        <dbReference type="EMBL" id="GAA2437985.1"/>
    </source>
</evidence>
<evidence type="ECO:0000313" key="3">
    <source>
        <dbReference type="Proteomes" id="UP001501231"/>
    </source>
</evidence>
<organism evidence="2 3">
    <name type="scientific">Actinomadura vinacea</name>
    <dbReference type="NCBI Taxonomy" id="115336"/>
    <lineage>
        <taxon>Bacteria</taxon>
        <taxon>Bacillati</taxon>
        <taxon>Actinomycetota</taxon>
        <taxon>Actinomycetes</taxon>
        <taxon>Streptosporangiales</taxon>
        <taxon>Thermomonosporaceae</taxon>
        <taxon>Actinomadura</taxon>
    </lineage>
</organism>
<dbReference type="EMBL" id="BAAARW010000022">
    <property type="protein sequence ID" value="GAA2437985.1"/>
    <property type="molecule type" value="Genomic_DNA"/>
</dbReference>